<organism evidence="1 2">
    <name type="scientific">Candidatus Woesebacteria bacterium RIFCSPHIGHO2_01_FULL_39_28</name>
    <dbReference type="NCBI Taxonomy" id="1802496"/>
    <lineage>
        <taxon>Bacteria</taxon>
        <taxon>Candidatus Woeseibacteriota</taxon>
    </lineage>
</organism>
<protein>
    <recommendedName>
        <fullName evidence="3">Type 4 fimbrial biogenesis protein PilX N-terminal domain-containing protein</fullName>
    </recommendedName>
</protein>
<sequence>MRTKGQALLLVLLGMAITLTVVISILSRSVTDVSISSKEDEALRAFSAAEAGVEKALLTGVYTGGSLDGANYAGTAAGVASGALQYVYPNDIPSGESAAVWLVSHNSSGNLSCTSPLTCFRGTQMKVCWGDPSLPITPALEVSIYYDTAQTGVSSQNFASVRVARLAVDPATRTPSDYFDNTGIISGCTINDSSFAYYKIIDFTAAGLVPCYSTAGCLLNVRFRMHYNYSGTDVPQPLGVDVTGSGSTLPGQGTLIQSTGTAGDSTRKVTVQKLFSQTPSIFDYGVFGLGGSLGK</sequence>
<dbReference type="AlphaFoldDB" id="A0A1F7YDD6"/>
<dbReference type="EMBL" id="MGGI01000022">
    <property type="protein sequence ID" value="OGM25170.1"/>
    <property type="molecule type" value="Genomic_DNA"/>
</dbReference>
<proteinExistence type="predicted"/>
<evidence type="ECO:0000313" key="2">
    <source>
        <dbReference type="Proteomes" id="UP000178851"/>
    </source>
</evidence>
<gene>
    <name evidence="1" type="ORF">A2627_00165</name>
</gene>
<comment type="caution">
    <text evidence="1">The sequence shown here is derived from an EMBL/GenBank/DDBJ whole genome shotgun (WGS) entry which is preliminary data.</text>
</comment>
<reference evidence="1 2" key="1">
    <citation type="journal article" date="2016" name="Nat. Commun.">
        <title>Thousands of microbial genomes shed light on interconnected biogeochemical processes in an aquifer system.</title>
        <authorList>
            <person name="Anantharaman K."/>
            <person name="Brown C.T."/>
            <person name="Hug L.A."/>
            <person name="Sharon I."/>
            <person name="Castelle C.J."/>
            <person name="Probst A.J."/>
            <person name="Thomas B.C."/>
            <person name="Singh A."/>
            <person name="Wilkins M.J."/>
            <person name="Karaoz U."/>
            <person name="Brodie E.L."/>
            <person name="Williams K.H."/>
            <person name="Hubbard S.S."/>
            <person name="Banfield J.F."/>
        </authorList>
    </citation>
    <scope>NUCLEOTIDE SEQUENCE [LARGE SCALE GENOMIC DNA]</scope>
</reference>
<dbReference type="Proteomes" id="UP000178851">
    <property type="component" value="Unassembled WGS sequence"/>
</dbReference>
<name>A0A1F7YDD6_9BACT</name>
<accession>A0A1F7YDD6</accession>
<evidence type="ECO:0008006" key="3">
    <source>
        <dbReference type="Google" id="ProtNLM"/>
    </source>
</evidence>
<evidence type="ECO:0000313" key="1">
    <source>
        <dbReference type="EMBL" id="OGM25170.1"/>
    </source>
</evidence>